<name>A0ABP7ABN6_9ACTN</name>
<evidence type="ECO:0000313" key="2">
    <source>
        <dbReference type="EMBL" id="GAA3628843.1"/>
    </source>
</evidence>
<protein>
    <submittedName>
        <fullName evidence="2">Uncharacterized protein</fullName>
    </submittedName>
</protein>
<dbReference type="EMBL" id="BAABAB010000023">
    <property type="protein sequence ID" value="GAA3628843.1"/>
    <property type="molecule type" value="Genomic_DNA"/>
</dbReference>
<sequence>MLLAAVVGVGAGALIMRAASTTPTAAPSTAVSRAPEVVEALPRSTIVAGGGGVSNVYELRTGYPKTTDGAVQAAMNFLITDVGPAYYNQTHYEAIQGYMFASPEARAKMGYSQATIDSMRQTYQINDQGQPLTDGKPDPTRRIWDAVYLQYGAYRIVEASTDEVRVMMWAPYVYGTDANNATTTSNLHIGWAYADKTVSWVDGDWRQSGNKAYPADQVPKPADPNQVITSFAERADLLGTDKGWTLPANAAEVDTPELQLPGK</sequence>
<evidence type="ECO:0000313" key="3">
    <source>
        <dbReference type="Proteomes" id="UP001501490"/>
    </source>
</evidence>
<keyword evidence="3" id="KW-1185">Reference proteome</keyword>
<evidence type="ECO:0000256" key="1">
    <source>
        <dbReference type="SAM" id="SignalP"/>
    </source>
</evidence>
<gene>
    <name evidence="2" type="ORF">GCM10022236_33990</name>
</gene>
<organism evidence="2 3">
    <name type="scientific">Microlunatus ginsengisoli</name>
    <dbReference type="NCBI Taxonomy" id="363863"/>
    <lineage>
        <taxon>Bacteria</taxon>
        <taxon>Bacillati</taxon>
        <taxon>Actinomycetota</taxon>
        <taxon>Actinomycetes</taxon>
        <taxon>Propionibacteriales</taxon>
        <taxon>Propionibacteriaceae</taxon>
        <taxon>Microlunatus</taxon>
    </lineage>
</organism>
<dbReference type="Proteomes" id="UP001501490">
    <property type="component" value="Unassembled WGS sequence"/>
</dbReference>
<comment type="caution">
    <text evidence="2">The sequence shown here is derived from an EMBL/GenBank/DDBJ whole genome shotgun (WGS) entry which is preliminary data.</text>
</comment>
<reference evidence="3" key="1">
    <citation type="journal article" date="2019" name="Int. J. Syst. Evol. Microbiol.">
        <title>The Global Catalogue of Microorganisms (GCM) 10K type strain sequencing project: providing services to taxonomists for standard genome sequencing and annotation.</title>
        <authorList>
            <consortium name="The Broad Institute Genomics Platform"/>
            <consortium name="The Broad Institute Genome Sequencing Center for Infectious Disease"/>
            <person name="Wu L."/>
            <person name="Ma J."/>
        </authorList>
    </citation>
    <scope>NUCLEOTIDE SEQUENCE [LARGE SCALE GENOMIC DNA]</scope>
    <source>
        <strain evidence="3">JCM 16929</strain>
    </source>
</reference>
<feature type="chain" id="PRO_5045707013" evidence="1">
    <location>
        <begin position="19"/>
        <end position="263"/>
    </location>
</feature>
<accession>A0ABP7ABN6</accession>
<proteinExistence type="predicted"/>
<feature type="signal peptide" evidence="1">
    <location>
        <begin position="1"/>
        <end position="18"/>
    </location>
</feature>
<keyword evidence="1" id="KW-0732">Signal</keyword>